<gene>
    <name evidence="2" type="ORF">COV53_06790</name>
</gene>
<proteinExistence type="predicted"/>
<dbReference type="Gene3D" id="3.40.630.190">
    <property type="entry name" value="LCP protein"/>
    <property type="match status" value="2"/>
</dbReference>
<sequence>MKRIYLPFIIIITISIFAIYFFFKIPIIQKGNEVMLSPLGKILAANSFESLKEVESSSIAVNNIDIRNDLKEEVHLLLLGLDGRKGDKNPRCDAVHLLNFNFKKNILTIISIPRGTALEGPSGKNESVYLANSCHTNGIASTIPEIEKIAGQHVDYTIKIGFSQVLGILRTLQVPTTQTLQFLRNRSYAVGDYQRSHNQAVFLKDMITKHFELLAKLPKPLRYLAYRTLDTDLDFEEANMYFELLSKTAFYKDQNNIVLETKPFASPYVKDIHLALTENKTTLTKDPDYNAYQNNLKQYMDNLISHTDTFIKNNNKDAAYKIISTPYAQKIWLQIENNSLRLKYQYDFLRLYVLTSPDRMNNSTLILDFITEMEILSNMDYLNKGKNLLTTIN</sequence>
<keyword evidence="1" id="KW-1133">Transmembrane helix</keyword>
<dbReference type="AlphaFoldDB" id="A0A2H0NFR5"/>
<keyword evidence="1" id="KW-0472">Membrane</keyword>
<dbReference type="Proteomes" id="UP000230707">
    <property type="component" value="Unassembled WGS sequence"/>
</dbReference>
<feature type="transmembrane region" description="Helical" evidence="1">
    <location>
        <begin position="5"/>
        <end position="23"/>
    </location>
</feature>
<organism evidence="2 3">
    <name type="scientific">Candidatus Gottesmanbacteria bacterium CG11_big_fil_rev_8_21_14_0_20_37_11</name>
    <dbReference type="NCBI Taxonomy" id="1974575"/>
    <lineage>
        <taxon>Bacteria</taxon>
        <taxon>Candidatus Gottesmaniibacteriota</taxon>
    </lineage>
</organism>
<evidence type="ECO:0000313" key="3">
    <source>
        <dbReference type="Proteomes" id="UP000230707"/>
    </source>
</evidence>
<comment type="caution">
    <text evidence="2">The sequence shown here is derived from an EMBL/GenBank/DDBJ whole genome shotgun (WGS) entry which is preliminary data.</text>
</comment>
<dbReference type="PANTHER" id="PTHR33392">
    <property type="entry name" value="POLYISOPRENYL-TEICHOIC ACID--PEPTIDOGLYCAN TEICHOIC ACID TRANSFERASE TAGU"/>
    <property type="match status" value="1"/>
</dbReference>
<dbReference type="EMBL" id="PCWS01000147">
    <property type="protein sequence ID" value="PIR07732.1"/>
    <property type="molecule type" value="Genomic_DNA"/>
</dbReference>
<name>A0A2H0NFR5_9BACT</name>
<protein>
    <recommendedName>
        <fullName evidence="4">Cell envelope-related transcriptional attenuator domain-containing protein</fullName>
    </recommendedName>
</protein>
<keyword evidence="1" id="KW-0812">Transmembrane</keyword>
<evidence type="ECO:0000256" key="1">
    <source>
        <dbReference type="SAM" id="Phobius"/>
    </source>
</evidence>
<evidence type="ECO:0008006" key="4">
    <source>
        <dbReference type="Google" id="ProtNLM"/>
    </source>
</evidence>
<accession>A0A2H0NFR5</accession>
<reference evidence="2 3" key="1">
    <citation type="submission" date="2017-09" db="EMBL/GenBank/DDBJ databases">
        <title>Depth-based differentiation of microbial function through sediment-hosted aquifers and enrichment of novel symbionts in the deep terrestrial subsurface.</title>
        <authorList>
            <person name="Probst A.J."/>
            <person name="Ladd B."/>
            <person name="Jarett J.K."/>
            <person name="Geller-Mcgrath D.E."/>
            <person name="Sieber C.M."/>
            <person name="Emerson J.B."/>
            <person name="Anantharaman K."/>
            <person name="Thomas B.C."/>
            <person name="Malmstrom R."/>
            <person name="Stieglmeier M."/>
            <person name="Klingl A."/>
            <person name="Woyke T."/>
            <person name="Ryan C.M."/>
            <person name="Banfield J.F."/>
        </authorList>
    </citation>
    <scope>NUCLEOTIDE SEQUENCE [LARGE SCALE GENOMIC DNA]</scope>
    <source>
        <strain evidence="2">CG11_big_fil_rev_8_21_14_0_20_37_11</strain>
    </source>
</reference>
<evidence type="ECO:0000313" key="2">
    <source>
        <dbReference type="EMBL" id="PIR07732.1"/>
    </source>
</evidence>
<dbReference type="PANTHER" id="PTHR33392:SF6">
    <property type="entry name" value="POLYISOPRENYL-TEICHOIC ACID--PEPTIDOGLYCAN TEICHOIC ACID TRANSFERASE TAGU"/>
    <property type="match status" value="1"/>
</dbReference>
<dbReference type="InterPro" id="IPR050922">
    <property type="entry name" value="LytR/CpsA/Psr_CW_biosynth"/>
</dbReference>